<dbReference type="Gene3D" id="1.20.120.1630">
    <property type="match status" value="1"/>
</dbReference>
<keyword evidence="1" id="KW-1133">Transmembrane helix</keyword>
<gene>
    <name evidence="2" type="ORF">N0V93_004160</name>
</gene>
<evidence type="ECO:0008006" key="4">
    <source>
        <dbReference type="Google" id="ProtNLM"/>
    </source>
</evidence>
<organism evidence="2 3">
    <name type="scientific">Gnomoniopsis smithogilvyi</name>
    <dbReference type="NCBI Taxonomy" id="1191159"/>
    <lineage>
        <taxon>Eukaryota</taxon>
        <taxon>Fungi</taxon>
        <taxon>Dikarya</taxon>
        <taxon>Ascomycota</taxon>
        <taxon>Pezizomycotina</taxon>
        <taxon>Sordariomycetes</taxon>
        <taxon>Sordariomycetidae</taxon>
        <taxon>Diaporthales</taxon>
        <taxon>Gnomoniaceae</taxon>
        <taxon>Gnomoniopsis</taxon>
    </lineage>
</organism>
<keyword evidence="1" id="KW-0472">Membrane</keyword>
<dbReference type="EMBL" id="JAPEVB010000003">
    <property type="protein sequence ID" value="KAJ4390564.1"/>
    <property type="molecule type" value="Genomic_DNA"/>
</dbReference>
<dbReference type="GO" id="GO:0016020">
    <property type="term" value="C:membrane"/>
    <property type="evidence" value="ECO:0007669"/>
    <property type="project" value="TreeGrafter"/>
</dbReference>
<feature type="transmembrane region" description="Helical" evidence="1">
    <location>
        <begin position="161"/>
        <end position="180"/>
    </location>
</feature>
<dbReference type="Proteomes" id="UP001140453">
    <property type="component" value="Unassembled WGS sequence"/>
</dbReference>
<protein>
    <recommendedName>
        <fullName evidence="4">Steroid 5-alpha reductase C-terminal domain-containing protein</fullName>
    </recommendedName>
</protein>
<keyword evidence="1" id="KW-0812">Transmembrane</keyword>
<proteinExistence type="predicted"/>
<dbReference type="InterPro" id="IPR010721">
    <property type="entry name" value="UstE-like"/>
</dbReference>
<evidence type="ECO:0000313" key="2">
    <source>
        <dbReference type="EMBL" id="KAJ4390564.1"/>
    </source>
</evidence>
<dbReference type="PANTHER" id="PTHR32251">
    <property type="entry name" value="3-OXO-5-ALPHA-STEROID 4-DEHYDROGENASE"/>
    <property type="match status" value="1"/>
</dbReference>
<dbReference type="PANTHER" id="PTHR32251:SF15">
    <property type="entry name" value="3-OXO-5-ALPHA-STEROID 4-DEHYDROGENASE (DUF1295)"/>
    <property type="match status" value="1"/>
</dbReference>
<reference evidence="2" key="1">
    <citation type="submission" date="2022-10" db="EMBL/GenBank/DDBJ databases">
        <title>Tapping the CABI collections for fungal endophytes: first genome assemblies for Collariella, Neodidymelliopsis, Ascochyta clinopodiicola, Didymella pomorum, Didymosphaeria variabile, Neocosmospora piperis and Neocucurbitaria cava.</title>
        <authorList>
            <person name="Hill R."/>
        </authorList>
    </citation>
    <scope>NUCLEOTIDE SEQUENCE</scope>
    <source>
        <strain evidence="2">IMI 355082</strain>
    </source>
</reference>
<dbReference type="AlphaFoldDB" id="A0A9W8YQZ5"/>
<feature type="transmembrane region" description="Helical" evidence="1">
    <location>
        <begin position="223"/>
        <end position="245"/>
    </location>
</feature>
<dbReference type="OrthoDB" id="67965at2759"/>
<evidence type="ECO:0000313" key="3">
    <source>
        <dbReference type="Proteomes" id="UP001140453"/>
    </source>
</evidence>
<comment type="caution">
    <text evidence="2">The sequence shown here is derived from an EMBL/GenBank/DDBJ whole genome shotgun (WGS) entry which is preliminary data.</text>
</comment>
<evidence type="ECO:0000256" key="1">
    <source>
        <dbReference type="SAM" id="Phobius"/>
    </source>
</evidence>
<dbReference type="Pfam" id="PF06966">
    <property type="entry name" value="DUF1295"/>
    <property type="match status" value="1"/>
</dbReference>
<name>A0A9W8YQZ5_9PEZI</name>
<accession>A0A9W8YQZ5</accession>
<keyword evidence="3" id="KW-1185">Reference proteome</keyword>
<sequence>MAGKSIPSHKTNADIIARGVKQSNVVGTTTFIGLRALDPVLQYEILCHGLGSSFLAKLGLSTIPLSAAVVTRTGIKLIDQLGLPLERLLLLGMAIGSAAKQIFWLTYTSEEEFPVTSSVFVSAYNTLCNSINSLLFLTAATCAARWTKPFTVPVPGTRSQVSLPVALGAILYVVGITLEAGSEIQRKKFKDDPTHKGKLCREGLWSWARHINYGGYTLWRTGYALASGGWIVGAVVAILQSSWFARGGMVSLDNYMSRKYKDQWGRYKEDVRWKLLPGIY</sequence>